<keyword evidence="1" id="KW-0732">Signal</keyword>
<dbReference type="Pfam" id="PF12836">
    <property type="entry name" value="HHH_3"/>
    <property type="match status" value="1"/>
</dbReference>
<protein>
    <submittedName>
        <fullName evidence="2">DNA uptake protein and related DNA-binding protein</fullName>
    </submittedName>
</protein>
<feature type="chain" id="PRO_5002183465" evidence="1">
    <location>
        <begin position="21"/>
        <end position="100"/>
    </location>
</feature>
<dbReference type="STRING" id="1445510.YC6258_03240"/>
<dbReference type="GO" id="GO:0015627">
    <property type="term" value="C:type II protein secretion system complex"/>
    <property type="evidence" value="ECO:0007669"/>
    <property type="project" value="TreeGrafter"/>
</dbReference>
<keyword evidence="3" id="KW-1185">Reference proteome</keyword>
<keyword evidence="2" id="KW-0238">DNA-binding</keyword>
<dbReference type="GO" id="GO:0015628">
    <property type="term" value="P:protein secretion by the type II secretion system"/>
    <property type="evidence" value="ECO:0007669"/>
    <property type="project" value="TreeGrafter"/>
</dbReference>
<dbReference type="PANTHER" id="PTHR21180:SF32">
    <property type="entry name" value="ENDONUCLEASE_EXONUCLEASE_PHOSPHATASE FAMILY DOMAIN-CONTAINING PROTEIN 1"/>
    <property type="match status" value="1"/>
</dbReference>
<dbReference type="InterPro" id="IPR010994">
    <property type="entry name" value="RuvA_2-like"/>
</dbReference>
<dbReference type="HOGENOM" id="CLU_052011_3_1_6"/>
<dbReference type="InterPro" id="IPR051675">
    <property type="entry name" value="Endo/Exo/Phosphatase_dom_1"/>
</dbReference>
<dbReference type="EMBL" id="CP007142">
    <property type="protein sequence ID" value="AJQ95276.1"/>
    <property type="molecule type" value="Genomic_DNA"/>
</dbReference>
<accession>A0A0C5VLX1</accession>
<name>A0A0C5VLX1_9GAMM</name>
<dbReference type="Gene3D" id="1.10.150.280">
    <property type="entry name" value="AF1531-like domain"/>
    <property type="match status" value="1"/>
</dbReference>
<dbReference type="GO" id="GO:0003677">
    <property type="term" value="F:DNA binding"/>
    <property type="evidence" value="ECO:0007669"/>
    <property type="project" value="UniProtKB-KW"/>
</dbReference>
<dbReference type="InterPro" id="IPR004509">
    <property type="entry name" value="Competence_ComEA_HhH"/>
</dbReference>
<dbReference type="AlphaFoldDB" id="A0A0C5VLX1"/>
<dbReference type="Proteomes" id="UP000032266">
    <property type="component" value="Chromosome"/>
</dbReference>
<dbReference type="RefSeq" id="WP_052830298.1">
    <property type="nucleotide sequence ID" value="NZ_CP007142.1"/>
</dbReference>
<dbReference type="PANTHER" id="PTHR21180">
    <property type="entry name" value="ENDONUCLEASE/EXONUCLEASE/PHOSPHATASE FAMILY DOMAIN-CONTAINING PROTEIN 1"/>
    <property type="match status" value="1"/>
</dbReference>
<dbReference type="SUPFAM" id="SSF47781">
    <property type="entry name" value="RuvA domain 2-like"/>
    <property type="match status" value="1"/>
</dbReference>
<organism evidence="2 3">
    <name type="scientific">Gynuella sunshinyii YC6258</name>
    <dbReference type="NCBI Taxonomy" id="1445510"/>
    <lineage>
        <taxon>Bacteria</taxon>
        <taxon>Pseudomonadati</taxon>
        <taxon>Pseudomonadota</taxon>
        <taxon>Gammaproteobacteria</taxon>
        <taxon>Oceanospirillales</taxon>
        <taxon>Saccharospirillaceae</taxon>
        <taxon>Gynuella</taxon>
    </lineage>
</organism>
<dbReference type="NCBIfam" id="TIGR00426">
    <property type="entry name" value="competence protein ComEA helix-hairpin-helix repeat region"/>
    <property type="match status" value="1"/>
</dbReference>
<evidence type="ECO:0000256" key="1">
    <source>
        <dbReference type="SAM" id="SignalP"/>
    </source>
</evidence>
<dbReference type="KEGG" id="gsn:YC6258_03240"/>
<gene>
    <name evidence="2" type="ORF">YC6258_03240</name>
</gene>
<evidence type="ECO:0000313" key="2">
    <source>
        <dbReference type="EMBL" id="AJQ95276.1"/>
    </source>
</evidence>
<proteinExistence type="predicted"/>
<evidence type="ECO:0000313" key="3">
    <source>
        <dbReference type="Proteomes" id="UP000032266"/>
    </source>
</evidence>
<feature type="signal peptide" evidence="1">
    <location>
        <begin position="1"/>
        <end position="20"/>
    </location>
</feature>
<reference evidence="2 3" key="1">
    <citation type="submission" date="2014-01" db="EMBL/GenBank/DDBJ databases">
        <title>Full genme sequencing of cellulolytic bacterium Gynuella sunshinyii YC6258T gen. nov., sp. nov.</title>
        <authorList>
            <person name="Khan H."/>
            <person name="Chung E.J."/>
            <person name="Chung Y.R."/>
        </authorList>
    </citation>
    <scope>NUCLEOTIDE SEQUENCE [LARGE SCALE GENOMIC DNA]</scope>
    <source>
        <strain evidence="2 3">YC6258</strain>
    </source>
</reference>
<sequence length="100" mass="11014">MKKSVCAFLIAASVPFFSFADESVEQTLSAEPQQVMAYVNINRDDEERIAELMVGVGPAIAARIVAYRDENGPFASIDDLQKVKGIGAKTIEKNRYMLTL</sequence>
<dbReference type="OrthoDB" id="7510573at2"/>